<proteinExistence type="predicted"/>
<reference evidence="2" key="1">
    <citation type="submission" date="2019-09" db="UniProtKB">
        <authorList>
            <consortium name="WormBaseParasite"/>
        </authorList>
    </citation>
    <scope>IDENTIFICATION</scope>
</reference>
<evidence type="ECO:0000313" key="1">
    <source>
        <dbReference type="Proteomes" id="UP000050761"/>
    </source>
</evidence>
<dbReference type="AlphaFoldDB" id="A0A183FZV6"/>
<name>A0A183FZV6_HELPZ</name>
<keyword evidence="1" id="KW-1185">Reference proteome</keyword>
<organism evidence="1 2">
    <name type="scientific">Heligmosomoides polygyrus</name>
    <name type="common">Parasitic roundworm</name>
    <dbReference type="NCBI Taxonomy" id="6339"/>
    <lineage>
        <taxon>Eukaryota</taxon>
        <taxon>Metazoa</taxon>
        <taxon>Ecdysozoa</taxon>
        <taxon>Nematoda</taxon>
        <taxon>Chromadorea</taxon>
        <taxon>Rhabditida</taxon>
        <taxon>Rhabditina</taxon>
        <taxon>Rhabditomorpha</taxon>
        <taxon>Strongyloidea</taxon>
        <taxon>Heligmosomidae</taxon>
        <taxon>Heligmosomoides</taxon>
    </lineage>
</organism>
<dbReference type="WBParaSite" id="HPBE_0001432501-mRNA-1">
    <property type="protein sequence ID" value="HPBE_0001432501-mRNA-1"/>
    <property type="gene ID" value="HPBE_0001432501"/>
</dbReference>
<accession>A0A183FZV6</accession>
<evidence type="ECO:0000313" key="2">
    <source>
        <dbReference type="WBParaSite" id="HPBE_0001432501-mRNA-1"/>
    </source>
</evidence>
<protein>
    <submittedName>
        <fullName evidence="2">Secreted protein</fullName>
    </submittedName>
</protein>
<sequence length="74" mass="8639">LPLLSRTTRISAVAPTAPWEEKERGLFTTLRDRLDQVDDFDSLNTCDKSCCDYSRCSEIRAKRLRSYTRFLHVN</sequence>
<dbReference type="Proteomes" id="UP000050761">
    <property type="component" value="Unassembled WGS sequence"/>
</dbReference>